<keyword evidence="6" id="KW-1185">Reference proteome</keyword>
<keyword evidence="3" id="KW-0175">Coiled coil</keyword>
<dbReference type="KEGG" id="lenr:94172392"/>
<feature type="compositionally biased region" description="Polar residues" evidence="4">
    <location>
        <begin position="712"/>
        <end position="723"/>
    </location>
</feature>
<feature type="region of interest" description="Disordered" evidence="4">
    <location>
        <begin position="17"/>
        <end position="42"/>
    </location>
</feature>
<keyword evidence="2" id="KW-0677">Repeat</keyword>
<organism evidence="5 6">
    <name type="scientific">Leishmania enriettii</name>
    <dbReference type="NCBI Taxonomy" id="5663"/>
    <lineage>
        <taxon>Eukaryota</taxon>
        <taxon>Discoba</taxon>
        <taxon>Euglenozoa</taxon>
        <taxon>Kinetoplastea</taxon>
        <taxon>Metakinetoplastina</taxon>
        <taxon>Trypanosomatida</taxon>
        <taxon>Trypanosomatidae</taxon>
        <taxon>Leishmaniinae</taxon>
        <taxon>Leishmania</taxon>
    </lineage>
</organism>
<dbReference type="PANTHER" id="PTHR24366:SF96">
    <property type="entry name" value="LEUCINE RICH REPEAT CONTAINING 53"/>
    <property type="match status" value="1"/>
</dbReference>
<accession>A0A836KIV2</accession>
<feature type="region of interest" description="Disordered" evidence="4">
    <location>
        <begin position="482"/>
        <end position="593"/>
    </location>
</feature>
<feature type="compositionally biased region" description="Basic and acidic residues" evidence="4">
    <location>
        <begin position="1154"/>
        <end position="1166"/>
    </location>
</feature>
<name>A0A836KIV2_LEIEN</name>
<evidence type="ECO:0000256" key="2">
    <source>
        <dbReference type="ARBA" id="ARBA00022737"/>
    </source>
</evidence>
<evidence type="ECO:0000256" key="4">
    <source>
        <dbReference type="SAM" id="MobiDB-lite"/>
    </source>
</evidence>
<evidence type="ECO:0000313" key="5">
    <source>
        <dbReference type="EMBL" id="KAG5477484.1"/>
    </source>
</evidence>
<feature type="compositionally biased region" description="Basic residues" evidence="4">
    <location>
        <begin position="625"/>
        <end position="644"/>
    </location>
</feature>
<feature type="compositionally biased region" description="Basic residues" evidence="4">
    <location>
        <begin position="505"/>
        <end position="518"/>
    </location>
</feature>
<dbReference type="SMART" id="SM00369">
    <property type="entry name" value="LRR_TYP"/>
    <property type="match status" value="4"/>
</dbReference>
<dbReference type="Proteomes" id="UP000674179">
    <property type="component" value="Chromosome 25"/>
</dbReference>
<sequence length="1492" mass="160770">MKSRPLGVSPRISFASASRAGDPTTLNTLSIPLPPRQSIVHGPMATTTVITTIVEGDATAEKSSGHRHSHGDGSATAPASMHDRESVPASRQSPRRFPPPPPAPSPQYSQCAGFLAKDETDLRALRQTRSLFLCGRGLLSLRHIQHLPEMLSLRFLSVHMNSIKELESGCLRTLRHLVELDLSANELREIPPGCWDGLGHLERLNLSSNQLTRLGPSAFSPLASLQWLALGFNSISDVSGLRSVPTSARLAYVDLCANRIATLDEVIDALTPHRAHLQELRLESPPSPSPITTAPADGGSCSPSATTNASLNDSLRGAIAHWPIQQNPCCLSRGSAARGAVGGKEEGSGGAAGGRGISRASAAARSHPADTNCVERLLSYFPRLLVVNGVSYGVDPLRFLRQQRQLQELEAQEGEETSAADVTTAVANTSPLALLPDVDESKWSPPLHRVGSAESRQAGVGTLGDSTPASHAFEQLLRRPLPHPLLSSSSSSTRSPSLALSESPKKRRRGHNRHRTSSRSRACSSSRRRSHASTCPSSTPRESSRHGHCVAAAPAAATRKRRDSGRMVPPSESAAPAITNPTPSLQGSQSTVSSAVVSAPQSAAEADIVSVAPAGGASRREVPLRHGRRSTATKPRRASLRRHSSSNTSSCATSPFSATVPSLAEVSPSVPLEHPRSQPPQTIPSASNAATPHARKLHFDAAAVTSIPEASRTPSATPSTGQLMPSGEKSCEPTLLQMSPSPAGVTDSSDVSPPAATASGQREHCGGDGASHPKHGSVATSTGGGTANRVIASERATLDPPPPLAGAGFATALRWRPKRISRGTCTERGAETPSSVSRDAKLAAEVEQLQEQLALRTTTISDLRRHLDLTRAQYVEGQREAQQRQQQLRCQVSALKDELARRGEEMTILQRKQQAQLNRAVDSVRAEWVRRLEAAEQQSAKAYAEAAAVWESRLARAEEEKCHLQQTVTVIAARVATLERQTCAMETEMQTLRDCAVMQQRHWAARAELLLAEANSRRLLATSAATSCAQLYHSFSDSIIRLHAEALQEAVRGREQAVEALQEQQATWRTQVTVYEDAIRHAASAVRNVVTGRHTADHLSPLPPVRTSSTLSAALPMALATVAPPTPAGVTAPQLELLVLSDHSSSSPAASVQDTKEDGEKERKWPTVERAAADDSALVSTPTTESLRVAQGDNSGHAAAASCGAASDALKQMVGVDTADTVTEYWRGACGRVEAQLHRVEAALHVATLTQQSMATENTRLLSQVEALEAEKKELTVLRSTSGVISQERDNLLRTLHTLRADMERKDAALDALEEEAHAKLNEKRHRIAELEERVEVLTTQQTRATEVNASMRGELEAAQAAVERLQRELVNEKERCKAVAQQQSEQMPDLERRQRELFELLATRNAEAHQYQLEKKTLVHTLTIAREQLVRLYDSHQHLSNAHATAKEEITRLQMKLDTAQQQVHDIQEATRAKQKATFEVLSHLMTNTAL</sequence>
<feature type="region of interest" description="Disordered" evidence="4">
    <location>
        <begin position="59"/>
        <end position="110"/>
    </location>
</feature>
<evidence type="ECO:0000313" key="6">
    <source>
        <dbReference type="Proteomes" id="UP000674179"/>
    </source>
</evidence>
<feature type="compositionally biased region" description="Low complexity" evidence="4">
    <location>
        <begin position="484"/>
        <end position="502"/>
    </location>
</feature>
<feature type="region of interest" description="Disordered" evidence="4">
    <location>
        <begin position="1142"/>
        <end position="1166"/>
    </location>
</feature>
<dbReference type="PANTHER" id="PTHR24366">
    <property type="entry name" value="IG(IMMUNOGLOBULIN) AND LRR(LEUCINE RICH REPEAT) DOMAINS"/>
    <property type="match status" value="1"/>
</dbReference>
<feature type="coiled-coil region" evidence="3">
    <location>
        <begin position="1258"/>
        <end position="1383"/>
    </location>
</feature>
<dbReference type="Pfam" id="PF13855">
    <property type="entry name" value="LRR_8"/>
    <property type="match status" value="1"/>
</dbReference>
<feature type="region of interest" description="Disordered" evidence="4">
    <location>
        <begin position="279"/>
        <end position="307"/>
    </location>
</feature>
<dbReference type="InterPro" id="IPR003591">
    <property type="entry name" value="Leu-rich_rpt_typical-subtyp"/>
</dbReference>
<feature type="region of interest" description="Disordered" evidence="4">
    <location>
        <begin position="431"/>
        <end position="468"/>
    </location>
</feature>
<dbReference type="InterPro" id="IPR001611">
    <property type="entry name" value="Leu-rich_rpt"/>
</dbReference>
<gene>
    <name evidence="5" type="ORF">CUR178_05188</name>
</gene>
<dbReference type="SUPFAM" id="SSF52058">
    <property type="entry name" value="L domain-like"/>
    <property type="match status" value="1"/>
</dbReference>
<feature type="compositionally biased region" description="Pro residues" evidence="4">
    <location>
        <begin position="96"/>
        <end position="105"/>
    </location>
</feature>
<dbReference type="PROSITE" id="PS51450">
    <property type="entry name" value="LRR"/>
    <property type="match status" value="2"/>
</dbReference>
<reference evidence="5 6" key="1">
    <citation type="submission" date="2021-02" db="EMBL/GenBank/DDBJ databases">
        <title>Leishmania (Mundinia) enrietti genome sequencing and assembly.</title>
        <authorList>
            <person name="Almutairi H."/>
            <person name="Gatherer D."/>
        </authorList>
    </citation>
    <scope>NUCLEOTIDE SEQUENCE [LARGE SCALE GENOMIC DNA]</scope>
    <source>
        <strain evidence="5">CUR178</strain>
    </source>
</reference>
<feature type="region of interest" description="Disordered" evidence="4">
    <location>
        <begin position="610"/>
        <end position="693"/>
    </location>
</feature>
<dbReference type="InterPro" id="IPR032675">
    <property type="entry name" value="LRR_dom_sf"/>
</dbReference>
<evidence type="ECO:0000256" key="3">
    <source>
        <dbReference type="SAM" id="Coils"/>
    </source>
</evidence>
<feature type="region of interest" description="Disordered" evidence="4">
    <location>
        <begin position="705"/>
        <end position="785"/>
    </location>
</feature>
<comment type="caution">
    <text evidence="5">The sequence shown here is derived from an EMBL/GenBank/DDBJ whole genome shotgun (WGS) entry which is preliminary data.</text>
</comment>
<feature type="coiled-coil region" evidence="3">
    <location>
        <begin position="1444"/>
        <end position="1471"/>
    </location>
</feature>
<proteinExistence type="predicted"/>
<protein>
    <recommendedName>
        <fullName evidence="7">Leucine-rich repeat protein</fullName>
    </recommendedName>
</protein>
<dbReference type="OrthoDB" id="7451790at2759"/>
<feature type="compositionally biased region" description="Low complexity" evidence="4">
    <location>
        <begin position="645"/>
        <end position="657"/>
    </location>
</feature>
<evidence type="ECO:0000256" key="1">
    <source>
        <dbReference type="ARBA" id="ARBA00022614"/>
    </source>
</evidence>
<dbReference type="GeneID" id="94172392"/>
<feature type="compositionally biased region" description="Polar residues" evidence="4">
    <location>
        <begin position="736"/>
        <end position="751"/>
    </location>
</feature>
<dbReference type="RefSeq" id="XP_067692424.1">
    <property type="nucleotide sequence ID" value="XM_067836882.1"/>
</dbReference>
<feature type="coiled-coil region" evidence="3">
    <location>
        <begin position="925"/>
        <end position="960"/>
    </location>
</feature>
<dbReference type="Gene3D" id="3.80.10.10">
    <property type="entry name" value="Ribonuclease Inhibitor"/>
    <property type="match status" value="1"/>
</dbReference>
<keyword evidence="1" id="KW-0433">Leucine-rich repeat</keyword>
<evidence type="ECO:0008006" key="7">
    <source>
        <dbReference type="Google" id="ProtNLM"/>
    </source>
</evidence>
<dbReference type="EMBL" id="JAFHKP010000025">
    <property type="protein sequence ID" value="KAG5477484.1"/>
    <property type="molecule type" value="Genomic_DNA"/>
</dbReference>